<dbReference type="InterPro" id="IPR029063">
    <property type="entry name" value="SAM-dependent_MTases_sf"/>
</dbReference>
<sequence>MTCIAPPCATPTCAPRNVYIDAGVNWCNTLTLNQRVPQARGRTNWHVFGFEASRRIVPFADQCARALSAGEPLPEPPLPPAGSSKELAKYASSYNCSMPQLGLRPESLHDVKVYRRQLLLPCMIGALAQNLSRVRPVPALSAPGLLRERLALGKRCTVARTSSYVMLPAAAGESEGTLAMVDSDVGLLVGGRTLSKIPPPSTEKYRVAMVDFSAWLRASFTEADFVILKMDVEGGEHKIVPKMVADGTLRLVDVWLWECHHMPNWMNSPCFKLKRMLRDNGVGTIYEDPYPF</sequence>
<dbReference type="PaxDb" id="2903-EOD14422"/>
<evidence type="ECO:0000313" key="2">
    <source>
        <dbReference type="EnsemblProtists" id="EOD14422"/>
    </source>
</evidence>
<proteinExistence type="predicted"/>
<dbReference type="SUPFAM" id="SSF53335">
    <property type="entry name" value="S-adenosyl-L-methionine-dependent methyltransferases"/>
    <property type="match status" value="1"/>
</dbReference>
<name>A0A0D3IT37_EMIH1</name>
<protein>
    <recommendedName>
        <fullName evidence="1">Methyltransferase FkbM domain-containing protein</fullName>
    </recommendedName>
</protein>
<keyword evidence="3" id="KW-1185">Reference proteome</keyword>
<dbReference type="RefSeq" id="XP_005766851.1">
    <property type="nucleotide sequence ID" value="XM_005766794.1"/>
</dbReference>
<feature type="domain" description="Methyltransferase FkbM" evidence="1">
    <location>
        <begin position="201"/>
        <end position="263"/>
    </location>
</feature>
<dbReference type="AlphaFoldDB" id="A0A0D3IT37"/>
<reference evidence="3" key="1">
    <citation type="journal article" date="2013" name="Nature">
        <title>Pan genome of the phytoplankton Emiliania underpins its global distribution.</title>
        <authorList>
            <person name="Read B.A."/>
            <person name="Kegel J."/>
            <person name="Klute M.J."/>
            <person name="Kuo A."/>
            <person name="Lefebvre S.C."/>
            <person name="Maumus F."/>
            <person name="Mayer C."/>
            <person name="Miller J."/>
            <person name="Monier A."/>
            <person name="Salamov A."/>
            <person name="Young J."/>
            <person name="Aguilar M."/>
            <person name="Claverie J.M."/>
            <person name="Frickenhaus S."/>
            <person name="Gonzalez K."/>
            <person name="Herman E.K."/>
            <person name="Lin Y.C."/>
            <person name="Napier J."/>
            <person name="Ogata H."/>
            <person name="Sarno A.F."/>
            <person name="Shmutz J."/>
            <person name="Schroeder D."/>
            <person name="de Vargas C."/>
            <person name="Verret F."/>
            <person name="von Dassow P."/>
            <person name="Valentin K."/>
            <person name="Van de Peer Y."/>
            <person name="Wheeler G."/>
            <person name="Dacks J.B."/>
            <person name="Delwiche C.F."/>
            <person name="Dyhrman S.T."/>
            <person name="Glockner G."/>
            <person name="John U."/>
            <person name="Richards T."/>
            <person name="Worden A.Z."/>
            <person name="Zhang X."/>
            <person name="Grigoriev I.V."/>
            <person name="Allen A.E."/>
            <person name="Bidle K."/>
            <person name="Borodovsky M."/>
            <person name="Bowler C."/>
            <person name="Brownlee C."/>
            <person name="Cock J.M."/>
            <person name="Elias M."/>
            <person name="Gladyshev V.N."/>
            <person name="Groth M."/>
            <person name="Guda C."/>
            <person name="Hadaegh A."/>
            <person name="Iglesias-Rodriguez M.D."/>
            <person name="Jenkins J."/>
            <person name="Jones B.M."/>
            <person name="Lawson T."/>
            <person name="Leese F."/>
            <person name="Lindquist E."/>
            <person name="Lobanov A."/>
            <person name="Lomsadze A."/>
            <person name="Malik S.B."/>
            <person name="Marsh M.E."/>
            <person name="Mackinder L."/>
            <person name="Mock T."/>
            <person name="Mueller-Roeber B."/>
            <person name="Pagarete A."/>
            <person name="Parker M."/>
            <person name="Probert I."/>
            <person name="Quesneville H."/>
            <person name="Raines C."/>
            <person name="Rensing S.A."/>
            <person name="Riano-Pachon D.M."/>
            <person name="Richier S."/>
            <person name="Rokitta S."/>
            <person name="Shiraiwa Y."/>
            <person name="Soanes D.M."/>
            <person name="van der Giezen M."/>
            <person name="Wahlund T.M."/>
            <person name="Williams B."/>
            <person name="Wilson W."/>
            <person name="Wolfe G."/>
            <person name="Wurch L.L."/>
        </authorList>
    </citation>
    <scope>NUCLEOTIDE SEQUENCE</scope>
</reference>
<dbReference type="GeneID" id="17260576"/>
<dbReference type="Pfam" id="PF05050">
    <property type="entry name" value="Methyltransf_21"/>
    <property type="match status" value="1"/>
</dbReference>
<dbReference type="OMA" id="NFVEWIC"/>
<dbReference type="InterPro" id="IPR006342">
    <property type="entry name" value="FkbM_mtfrase"/>
</dbReference>
<dbReference type="Proteomes" id="UP000013827">
    <property type="component" value="Unassembled WGS sequence"/>
</dbReference>
<reference evidence="2" key="2">
    <citation type="submission" date="2024-10" db="UniProtKB">
        <authorList>
            <consortium name="EnsemblProtists"/>
        </authorList>
    </citation>
    <scope>IDENTIFICATION</scope>
</reference>
<evidence type="ECO:0000259" key="1">
    <source>
        <dbReference type="Pfam" id="PF05050"/>
    </source>
</evidence>
<dbReference type="PANTHER" id="PTHR44843:SF14">
    <property type="entry name" value="METHYLTRANSFERASE TYPE 11 DOMAIN-CONTAINING PROTEIN"/>
    <property type="match status" value="1"/>
</dbReference>
<dbReference type="EnsemblProtists" id="EOD14422">
    <property type="protein sequence ID" value="EOD14422"/>
    <property type="gene ID" value="EMIHUDRAFT_356662"/>
</dbReference>
<dbReference type="KEGG" id="ehx:EMIHUDRAFT_356662"/>
<dbReference type="HOGENOM" id="CLU_954523_0_0_1"/>
<accession>A0A0D3IT37</accession>
<evidence type="ECO:0000313" key="3">
    <source>
        <dbReference type="Proteomes" id="UP000013827"/>
    </source>
</evidence>
<dbReference type="PANTHER" id="PTHR44843">
    <property type="entry name" value="METHYLTRANSFERASE"/>
    <property type="match status" value="1"/>
</dbReference>
<organism evidence="2 3">
    <name type="scientific">Emiliania huxleyi (strain CCMP1516)</name>
    <dbReference type="NCBI Taxonomy" id="280463"/>
    <lineage>
        <taxon>Eukaryota</taxon>
        <taxon>Haptista</taxon>
        <taxon>Haptophyta</taxon>
        <taxon>Prymnesiophyceae</taxon>
        <taxon>Isochrysidales</taxon>
        <taxon>Noelaerhabdaceae</taxon>
        <taxon>Emiliania</taxon>
    </lineage>
</organism>